<organism evidence="1 2">
    <name type="scientific">Actinoalloteichus hoggarensis</name>
    <dbReference type="NCBI Taxonomy" id="1470176"/>
    <lineage>
        <taxon>Bacteria</taxon>
        <taxon>Bacillati</taxon>
        <taxon>Actinomycetota</taxon>
        <taxon>Actinomycetes</taxon>
        <taxon>Pseudonocardiales</taxon>
        <taxon>Pseudonocardiaceae</taxon>
        <taxon>Actinoalloteichus</taxon>
    </lineage>
</organism>
<sequence length="121" mass="12758">MNADDKTLLLDLENLGSVTLRPRPLRVRLEALLAAAGDHHHAVAAYAVADGTPDALSSVLAELRIAPLRVAHEPNAAELALIAHAEHVHAEGGRVFLVGSADGRLADLVSLGRVEVLVWEG</sequence>
<evidence type="ECO:0008006" key="3">
    <source>
        <dbReference type="Google" id="ProtNLM"/>
    </source>
</evidence>
<protein>
    <recommendedName>
        <fullName evidence="3">NYN domain-containing protein</fullName>
    </recommendedName>
</protein>
<keyword evidence="2" id="KW-1185">Reference proteome</keyword>
<name>A0A221W5E3_9PSEU</name>
<evidence type="ECO:0000313" key="2">
    <source>
        <dbReference type="Proteomes" id="UP000204221"/>
    </source>
</evidence>
<gene>
    <name evidence="1" type="ORF">AHOG_15815</name>
</gene>
<reference evidence="1 2" key="1">
    <citation type="submission" date="2017-07" db="EMBL/GenBank/DDBJ databases">
        <title>Complete genome sequence of Actinoalloteichus hoggarensis DSM 45943, type strain of Actinoalloteichus hoggarensis.</title>
        <authorList>
            <person name="Ruckert C."/>
            <person name="Nouioui I."/>
            <person name="Willmese J."/>
            <person name="van Wezel G."/>
            <person name="Klenk H.-P."/>
            <person name="Kalinowski J."/>
            <person name="Zotchev S.B."/>
        </authorList>
    </citation>
    <scope>NUCLEOTIDE SEQUENCE [LARGE SCALE GENOMIC DNA]</scope>
    <source>
        <strain evidence="1 2">DSM 45943</strain>
    </source>
</reference>
<dbReference type="KEGG" id="ahg:AHOG_15815"/>
<dbReference type="AlphaFoldDB" id="A0A221W5E3"/>
<evidence type="ECO:0000313" key="1">
    <source>
        <dbReference type="EMBL" id="ASO20789.1"/>
    </source>
</evidence>
<dbReference type="Proteomes" id="UP000204221">
    <property type="component" value="Chromosome"/>
</dbReference>
<proteinExistence type="predicted"/>
<accession>A0A221W5E3</accession>
<dbReference type="EMBL" id="CP022521">
    <property type="protein sequence ID" value="ASO20789.1"/>
    <property type="molecule type" value="Genomic_DNA"/>
</dbReference>